<dbReference type="RefSeq" id="WP_126642376.1">
    <property type="nucleotide sequence ID" value="NZ_BIFH01000041.1"/>
</dbReference>
<evidence type="ECO:0000256" key="5">
    <source>
        <dbReference type="ARBA" id="ARBA00023284"/>
    </source>
</evidence>
<evidence type="ECO:0000256" key="4">
    <source>
        <dbReference type="ARBA" id="ARBA00023157"/>
    </source>
</evidence>
<evidence type="ECO:0000256" key="3">
    <source>
        <dbReference type="ARBA" id="ARBA00022982"/>
    </source>
</evidence>
<accession>A0A401Z1M7</accession>
<dbReference type="AlphaFoldDB" id="A0A401Z1M7"/>
<name>A0A401Z1M7_9ACTN</name>
<dbReference type="InterPro" id="IPR036249">
    <property type="entry name" value="Thioredoxin-like_sf"/>
</dbReference>
<evidence type="ECO:0000313" key="9">
    <source>
        <dbReference type="Proteomes" id="UP000286931"/>
    </source>
</evidence>
<dbReference type="PIRSF" id="PIRSF000077">
    <property type="entry name" value="Thioredoxin"/>
    <property type="match status" value="1"/>
</dbReference>
<keyword evidence="4" id="KW-1015">Disulfide bond</keyword>
<dbReference type="SUPFAM" id="SSF52833">
    <property type="entry name" value="Thioredoxin-like"/>
    <property type="match status" value="1"/>
</dbReference>
<dbReference type="InterPro" id="IPR005746">
    <property type="entry name" value="Thioredoxin"/>
</dbReference>
<sequence length="108" mass="11599">MAGTVIDVTDADFEARVVKGTGPVPAVFRAEWSDVCRALDPVLVDVAKEYSGRLTVARLDIDESPTTTQKYGINQIPTLHVFKGGRIAGTWIGPANKARVVALVTPHL</sequence>
<evidence type="ECO:0000313" key="8">
    <source>
        <dbReference type="EMBL" id="GCE00676.1"/>
    </source>
</evidence>
<evidence type="ECO:0000256" key="1">
    <source>
        <dbReference type="ARBA" id="ARBA00008987"/>
    </source>
</evidence>
<keyword evidence="9" id="KW-1185">Reference proteome</keyword>
<keyword evidence="2" id="KW-0813">Transport</keyword>
<dbReference type="EMBL" id="BIFH01000041">
    <property type="protein sequence ID" value="GCE00676.1"/>
    <property type="molecule type" value="Genomic_DNA"/>
</dbReference>
<dbReference type="GO" id="GO:0045454">
    <property type="term" value="P:cell redox homeostasis"/>
    <property type="evidence" value="ECO:0007669"/>
    <property type="project" value="TreeGrafter"/>
</dbReference>
<dbReference type="PROSITE" id="PS51352">
    <property type="entry name" value="THIOREDOXIN_2"/>
    <property type="match status" value="1"/>
</dbReference>
<keyword evidence="3" id="KW-0249">Electron transport</keyword>
<dbReference type="CDD" id="cd02947">
    <property type="entry name" value="TRX_family"/>
    <property type="match status" value="1"/>
</dbReference>
<dbReference type="PANTHER" id="PTHR45663:SF11">
    <property type="entry name" value="GEO12009P1"/>
    <property type="match status" value="1"/>
</dbReference>
<dbReference type="Proteomes" id="UP000286931">
    <property type="component" value="Unassembled WGS sequence"/>
</dbReference>
<dbReference type="GO" id="GO:0005829">
    <property type="term" value="C:cytosol"/>
    <property type="evidence" value="ECO:0007669"/>
    <property type="project" value="TreeGrafter"/>
</dbReference>
<protein>
    <recommendedName>
        <fullName evidence="6">Thioredoxin</fullName>
    </recommendedName>
</protein>
<comment type="caution">
    <text evidence="8">The sequence shown here is derived from an EMBL/GenBank/DDBJ whole genome shotgun (WGS) entry which is preliminary data.</text>
</comment>
<dbReference type="PANTHER" id="PTHR45663">
    <property type="entry name" value="GEO12009P1"/>
    <property type="match status" value="1"/>
</dbReference>
<feature type="domain" description="Thioredoxin" evidence="7">
    <location>
        <begin position="1"/>
        <end position="108"/>
    </location>
</feature>
<dbReference type="OrthoDB" id="9790390at2"/>
<dbReference type="GO" id="GO:0015035">
    <property type="term" value="F:protein-disulfide reductase activity"/>
    <property type="evidence" value="ECO:0007669"/>
    <property type="project" value="InterPro"/>
</dbReference>
<dbReference type="Gene3D" id="3.40.30.10">
    <property type="entry name" value="Glutaredoxin"/>
    <property type="match status" value="1"/>
</dbReference>
<organism evidence="8 9">
    <name type="scientific">Embleya hyalina</name>
    <dbReference type="NCBI Taxonomy" id="516124"/>
    <lineage>
        <taxon>Bacteria</taxon>
        <taxon>Bacillati</taxon>
        <taxon>Actinomycetota</taxon>
        <taxon>Actinomycetes</taxon>
        <taxon>Kitasatosporales</taxon>
        <taxon>Streptomycetaceae</taxon>
        <taxon>Embleya</taxon>
    </lineage>
</organism>
<comment type="similarity">
    <text evidence="1 6">Belongs to the thioredoxin family.</text>
</comment>
<evidence type="ECO:0000256" key="2">
    <source>
        <dbReference type="ARBA" id="ARBA00022448"/>
    </source>
</evidence>
<reference evidence="8 9" key="1">
    <citation type="submission" date="2018-12" db="EMBL/GenBank/DDBJ databases">
        <title>Draft genome sequence of Embleya hyalina NBRC 13850T.</title>
        <authorList>
            <person name="Komaki H."/>
            <person name="Hosoyama A."/>
            <person name="Kimura A."/>
            <person name="Ichikawa N."/>
            <person name="Tamura T."/>
        </authorList>
    </citation>
    <scope>NUCLEOTIDE SEQUENCE [LARGE SCALE GENOMIC DNA]</scope>
    <source>
        <strain evidence="8 9">NBRC 13850</strain>
    </source>
</reference>
<dbReference type="InterPro" id="IPR013766">
    <property type="entry name" value="Thioredoxin_domain"/>
</dbReference>
<keyword evidence="5" id="KW-0676">Redox-active center</keyword>
<evidence type="ECO:0000256" key="6">
    <source>
        <dbReference type="PIRNR" id="PIRNR000077"/>
    </source>
</evidence>
<evidence type="ECO:0000259" key="7">
    <source>
        <dbReference type="PROSITE" id="PS51352"/>
    </source>
</evidence>
<proteinExistence type="inferred from homology"/>
<dbReference type="Pfam" id="PF00085">
    <property type="entry name" value="Thioredoxin"/>
    <property type="match status" value="1"/>
</dbReference>
<gene>
    <name evidence="8" type="primary">trxA_3</name>
    <name evidence="8" type="ORF">EHYA_08402</name>
</gene>